<evidence type="ECO:0000313" key="7">
    <source>
        <dbReference type="Proteomes" id="UP000177894"/>
    </source>
</evidence>
<evidence type="ECO:0000256" key="4">
    <source>
        <dbReference type="SAM" id="SignalP"/>
    </source>
</evidence>
<keyword evidence="3 4" id="KW-0732">Signal</keyword>
<dbReference type="Pfam" id="PF03480">
    <property type="entry name" value="DctP"/>
    <property type="match status" value="1"/>
</dbReference>
<feature type="signal peptide" evidence="4">
    <location>
        <begin position="1"/>
        <end position="21"/>
    </location>
</feature>
<accession>A0AAC9RPN6</accession>
<dbReference type="InterPro" id="IPR004682">
    <property type="entry name" value="TRAP_DctP"/>
</dbReference>
<dbReference type="InterPro" id="IPR018389">
    <property type="entry name" value="DctP_fam"/>
</dbReference>
<keyword evidence="2" id="KW-0813">Transport</keyword>
<comment type="similarity">
    <text evidence="1">Belongs to the bacterial solute-binding protein 7 family.</text>
</comment>
<evidence type="ECO:0000256" key="2">
    <source>
        <dbReference type="ARBA" id="ARBA00022448"/>
    </source>
</evidence>
<evidence type="ECO:0000313" key="8">
    <source>
        <dbReference type="Proteomes" id="UP000192478"/>
    </source>
</evidence>
<dbReference type="NCBIfam" id="NF037995">
    <property type="entry name" value="TRAP_S1"/>
    <property type="match status" value="1"/>
</dbReference>
<reference evidence="6 8" key="2">
    <citation type="submission" date="2017-03" db="EMBL/GenBank/DDBJ databases">
        <title>Complete sequence of Clostridium formicaceticum DSM 92.</title>
        <authorList>
            <person name="Poehlein A."/>
            <person name="Karl M."/>
            <person name="Bengelsdorf F.R."/>
            <person name="Duerre P."/>
            <person name="Daniel R."/>
        </authorList>
    </citation>
    <scope>NUCLEOTIDE SEQUENCE [LARGE SCALE GENOMIC DNA]</scope>
    <source>
        <strain evidence="6 8">DSM 92</strain>
    </source>
</reference>
<name>A0AAC9RPN6_9CLOT</name>
<keyword evidence="7" id="KW-1185">Reference proteome</keyword>
<dbReference type="PROSITE" id="PS51257">
    <property type="entry name" value="PROKAR_LIPOPROTEIN"/>
    <property type="match status" value="1"/>
</dbReference>
<evidence type="ECO:0000256" key="3">
    <source>
        <dbReference type="ARBA" id="ARBA00022729"/>
    </source>
</evidence>
<evidence type="ECO:0000313" key="6">
    <source>
        <dbReference type="EMBL" id="ARE89387.1"/>
    </source>
</evidence>
<dbReference type="CDD" id="cd13675">
    <property type="entry name" value="PBP2_TRAP_SBP_like_5"/>
    <property type="match status" value="1"/>
</dbReference>
<dbReference type="Gene3D" id="3.40.190.170">
    <property type="entry name" value="Bacterial extracellular solute-binding protein, family 7"/>
    <property type="match status" value="1"/>
</dbReference>
<dbReference type="GO" id="GO:0055085">
    <property type="term" value="P:transmembrane transport"/>
    <property type="evidence" value="ECO:0007669"/>
    <property type="project" value="InterPro"/>
</dbReference>
<protein>
    <submittedName>
        <fullName evidence="6">2,3-diketo-L-gulonate-binding periplasmic protein YiaO</fullName>
    </submittedName>
    <submittedName>
        <fullName evidence="5">C4-dicarboxylate ABC transporter substrate-binding protein</fullName>
    </submittedName>
</protein>
<dbReference type="KEGG" id="cfm:BJL90_02765"/>
<dbReference type="PANTHER" id="PTHR33376">
    <property type="match status" value="1"/>
</dbReference>
<organism evidence="6 8">
    <name type="scientific">Clostridium formicaceticum</name>
    <dbReference type="NCBI Taxonomy" id="1497"/>
    <lineage>
        <taxon>Bacteria</taxon>
        <taxon>Bacillati</taxon>
        <taxon>Bacillota</taxon>
        <taxon>Clostridia</taxon>
        <taxon>Eubacteriales</taxon>
        <taxon>Clostridiaceae</taxon>
        <taxon>Clostridium</taxon>
    </lineage>
</organism>
<gene>
    <name evidence="6" type="primary">yiaO_3</name>
    <name evidence="5" type="ORF">BJL90_02765</name>
    <name evidence="6" type="ORF">CLFO_37940</name>
</gene>
<dbReference type="NCBIfam" id="TIGR00787">
    <property type="entry name" value="dctP"/>
    <property type="match status" value="1"/>
</dbReference>
<dbReference type="InterPro" id="IPR038404">
    <property type="entry name" value="TRAP_DctP_sf"/>
</dbReference>
<dbReference type="EMBL" id="CP020559">
    <property type="protein sequence ID" value="ARE89387.1"/>
    <property type="molecule type" value="Genomic_DNA"/>
</dbReference>
<dbReference type="RefSeq" id="WP_070964073.1">
    <property type="nucleotide sequence ID" value="NZ_CP017603.1"/>
</dbReference>
<dbReference type="GO" id="GO:0030288">
    <property type="term" value="C:outer membrane-bounded periplasmic space"/>
    <property type="evidence" value="ECO:0007669"/>
    <property type="project" value="InterPro"/>
</dbReference>
<dbReference type="EMBL" id="CP017603">
    <property type="protein sequence ID" value="AOY74975.1"/>
    <property type="molecule type" value="Genomic_DNA"/>
</dbReference>
<dbReference type="Proteomes" id="UP000177894">
    <property type="component" value="Chromosome"/>
</dbReference>
<reference evidence="5 7" key="1">
    <citation type="submission" date="2016-10" db="EMBL/GenBank/DDBJ databases">
        <title>Complete Genome Sequence of Acetogen Clostridium formicoaceticum ATCC 27076.</title>
        <authorList>
            <person name="Bao T."/>
            <person name="Cheng C."/>
            <person name="Zhao J."/>
            <person name="Yang S.-T."/>
            <person name="Wang J."/>
            <person name="Wang M."/>
        </authorList>
    </citation>
    <scope>NUCLEOTIDE SEQUENCE [LARGE SCALE GENOMIC DNA]</scope>
    <source>
        <strain evidence="5 7">ATCC 27076</strain>
    </source>
</reference>
<dbReference type="Proteomes" id="UP000192478">
    <property type="component" value="Chromosome"/>
</dbReference>
<evidence type="ECO:0000256" key="1">
    <source>
        <dbReference type="ARBA" id="ARBA00009023"/>
    </source>
</evidence>
<dbReference type="AlphaFoldDB" id="A0AAC9RPN6"/>
<evidence type="ECO:0000313" key="5">
    <source>
        <dbReference type="EMBL" id="AOY74975.1"/>
    </source>
</evidence>
<feature type="chain" id="PRO_5042072727" evidence="4">
    <location>
        <begin position="22"/>
        <end position="336"/>
    </location>
</feature>
<dbReference type="PANTHER" id="PTHR33376:SF7">
    <property type="entry name" value="C4-DICARBOXYLATE-BINDING PROTEIN DCTB"/>
    <property type="match status" value="1"/>
</dbReference>
<proteinExistence type="inferred from homology"/>
<dbReference type="PIRSF" id="PIRSF006470">
    <property type="entry name" value="DctB"/>
    <property type="match status" value="1"/>
</dbReference>
<sequence length="336" mass="37266">MKKGFALVIALMMLISLIGCGKQQSTGGDANQANGDSKARVLRIGTTAAPDGHYVRGLEVFKEKVEEYSNNQVEVQIFHSSQLGNERDLVEGVALGTIEMAISSSGPLPNFSSDFMLFDLPFIITDRDKAYDVMDGAIGQEILATLEPSGIKALGFWENGFRHITNSAEPIVHPEDVRGMKVRTMENPIHIETFRHLGATATPMAWSEVFTALQQGVIDGQENPLVILETANVYEVQKNVSLTGHFYSPAVVMINQDLFNSFSPEIQEAILKAENEARDWQRDYSRSLDESLIETLRGRGMVVTEVDSAEWQQAVMPVYDKFTDQINADYIKALTE</sequence>